<evidence type="ECO:0000256" key="4">
    <source>
        <dbReference type="PIRNR" id="PIRNR005700"/>
    </source>
</evidence>
<feature type="active site" evidence="5">
    <location>
        <position position="396"/>
    </location>
</feature>
<dbReference type="InterPro" id="IPR004134">
    <property type="entry name" value="Peptidase_C1B"/>
</dbReference>
<evidence type="ECO:0000313" key="7">
    <source>
        <dbReference type="Proteomes" id="UP001205910"/>
    </source>
</evidence>
<dbReference type="GO" id="GO:0004177">
    <property type="term" value="F:aminopeptidase activity"/>
    <property type="evidence" value="ECO:0007669"/>
    <property type="project" value="UniProtKB-UniRule"/>
</dbReference>
<name>A0ABD0BF39_CORUL</name>
<sequence length="458" mass="52136">MWFLWELTCITVNMNSFVPLSQETRARLLSQLLDDPAATLARNAVTSVGINDAALNREAVVKLHHTVEHKLDSLAVTDQKRSGRCWLFAALNVHRHALAKKLNLETFDFSQSYVQYFDKLERAQLFLTEMRERRDQDSDDRVIAQLLRFAAEDGGWYSYVGNLVRKYGVVPDYAMPEVESAGNTQELNRVLAHVLRRGACRMRDAETDAEADDIMNATLRDAQRVITVHLGVPPTEFMWQYRTKDGTFVREGTYTPREFAEKYLPDLDTMVVLAEDPRSDKPKNTRFLVELCTNVVGAQEHNYINVEMDVLKEAVAASIEAGEPVWFACDVSRQFNRKLGVWDTSLLDLAGVYGVALDSTKEERFISGESQPTHAMVLSGLDRHPDGSIRAWRVENSWGTKLHDKKTEAVGAGYATMSDEWFEENVFYVALKRDFVPEALHKALDMEPIRLPAYDLMF</sequence>
<dbReference type="InterPro" id="IPR000169">
    <property type="entry name" value="Pept_cys_AS"/>
</dbReference>
<dbReference type="PIRSF" id="PIRSF005700">
    <property type="entry name" value="PepC"/>
    <property type="match status" value="1"/>
</dbReference>
<comment type="caution">
    <text evidence="6">The sequence shown here is derived from an EMBL/GenBank/DDBJ whole genome shotgun (WGS) entry which is preliminary data.</text>
</comment>
<dbReference type="PANTHER" id="PTHR10363:SF2">
    <property type="entry name" value="BLEOMYCIN HYDROLASE"/>
    <property type="match status" value="1"/>
</dbReference>
<dbReference type="InterPro" id="IPR038765">
    <property type="entry name" value="Papain-like_cys_pep_sf"/>
</dbReference>
<evidence type="ECO:0000256" key="5">
    <source>
        <dbReference type="PIRSR" id="PIRSR005700-1"/>
    </source>
</evidence>
<keyword evidence="1 4" id="KW-0645">Protease</keyword>
<keyword evidence="3 4" id="KW-0788">Thiol protease</keyword>
<dbReference type="Proteomes" id="UP001205910">
    <property type="component" value="Unassembled WGS sequence"/>
</dbReference>
<dbReference type="PROSITE" id="PS00139">
    <property type="entry name" value="THIOL_PROTEASE_CYS"/>
    <property type="match status" value="1"/>
</dbReference>
<reference evidence="6 7" key="1">
    <citation type="submission" date="2021-11" db="EMBL/GenBank/DDBJ databases">
        <title>Whole genome sequences of diphtheriae toxin producing Corynebacterium ulcerans isolates from cats in Osaka, Japan.</title>
        <authorList>
            <person name="Umeda K."/>
            <person name="Hirai Y."/>
        </authorList>
    </citation>
    <scope>NUCLEOTIDE SEQUENCE [LARGE SCALE GENOMIC DNA]</scope>
    <source>
        <strain evidence="6 7">12109B-1</strain>
    </source>
</reference>
<accession>A0ABD0BF39</accession>
<evidence type="ECO:0000256" key="1">
    <source>
        <dbReference type="ARBA" id="ARBA00022670"/>
    </source>
</evidence>
<dbReference type="Pfam" id="PF03051">
    <property type="entry name" value="Peptidase_C1_2"/>
    <property type="match status" value="1"/>
</dbReference>
<evidence type="ECO:0000313" key="6">
    <source>
        <dbReference type="EMBL" id="GJJ42318.1"/>
    </source>
</evidence>
<gene>
    <name evidence="6" type="primary">pepC2</name>
    <name evidence="6" type="ORF">CULCOIPH005_05070</name>
</gene>
<keyword evidence="4 6" id="KW-0031">Aminopeptidase</keyword>
<dbReference type="SUPFAM" id="SSF54001">
    <property type="entry name" value="Cysteine proteinases"/>
    <property type="match status" value="1"/>
</dbReference>
<dbReference type="GO" id="GO:0006508">
    <property type="term" value="P:proteolysis"/>
    <property type="evidence" value="ECO:0007669"/>
    <property type="project" value="UniProtKB-KW"/>
</dbReference>
<comment type="similarity">
    <text evidence="4">Belongs to the peptidase C1 family.</text>
</comment>
<dbReference type="GO" id="GO:0008234">
    <property type="term" value="F:cysteine-type peptidase activity"/>
    <property type="evidence" value="ECO:0007669"/>
    <property type="project" value="UniProtKB-KW"/>
</dbReference>
<organism evidence="6 7">
    <name type="scientific">Corynebacterium ulcerans</name>
    <dbReference type="NCBI Taxonomy" id="65058"/>
    <lineage>
        <taxon>Bacteria</taxon>
        <taxon>Bacillati</taxon>
        <taxon>Actinomycetota</taxon>
        <taxon>Actinomycetes</taxon>
        <taxon>Mycobacteriales</taxon>
        <taxon>Corynebacteriaceae</taxon>
        <taxon>Corynebacterium</taxon>
    </lineage>
</organism>
<feature type="active site" evidence="5">
    <location>
        <position position="85"/>
    </location>
</feature>
<dbReference type="CDD" id="cd00585">
    <property type="entry name" value="Peptidase_C1B"/>
    <property type="match status" value="1"/>
</dbReference>
<dbReference type="Gene3D" id="3.90.70.10">
    <property type="entry name" value="Cysteine proteinases"/>
    <property type="match status" value="1"/>
</dbReference>
<keyword evidence="2 4" id="KW-0378">Hydrolase</keyword>
<evidence type="ECO:0000256" key="2">
    <source>
        <dbReference type="ARBA" id="ARBA00022801"/>
    </source>
</evidence>
<dbReference type="EMBL" id="BQFK01000001">
    <property type="protein sequence ID" value="GJJ42318.1"/>
    <property type="molecule type" value="Genomic_DNA"/>
</dbReference>
<dbReference type="PANTHER" id="PTHR10363">
    <property type="entry name" value="BLEOMYCIN HYDROLASE"/>
    <property type="match status" value="1"/>
</dbReference>
<proteinExistence type="inferred from homology"/>
<evidence type="ECO:0000256" key="3">
    <source>
        <dbReference type="ARBA" id="ARBA00022807"/>
    </source>
</evidence>
<protein>
    <recommendedName>
        <fullName evidence="4">Aminopeptidase</fullName>
    </recommendedName>
</protein>
<dbReference type="AlphaFoldDB" id="A0ABD0BF39"/>
<feature type="active site" evidence="5">
    <location>
        <position position="374"/>
    </location>
</feature>